<dbReference type="PATRIC" id="fig|158899.10.peg.1363"/>
<name>A0A127P9F2_9BURK</name>
<gene>
    <name evidence="3" type="ORF">CFter6_1350</name>
</gene>
<evidence type="ECO:0000256" key="1">
    <source>
        <dbReference type="SAM" id="MobiDB-lite"/>
    </source>
</evidence>
<evidence type="ECO:0000313" key="3">
    <source>
        <dbReference type="EMBL" id="AMO94061.1"/>
    </source>
</evidence>
<feature type="region of interest" description="Disordered" evidence="1">
    <location>
        <begin position="1"/>
        <end position="27"/>
    </location>
</feature>
<accession>A0A127P9F2</accession>
<reference evidence="3 4" key="1">
    <citation type="submission" date="2015-11" db="EMBL/GenBank/DDBJ databases">
        <title>Exploring the genomic traits of fungus-feeding bacterial genus Collimonas.</title>
        <authorList>
            <person name="Song C."/>
            <person name="Schmidt R."/>
            <person name="de Jager V."/>
            <person name="Krzyzanowska D."/>
            <person name="Jongedijk E."/>
            <person name="Cankar K."/>
            <person name="Beekwilder J."/>
            <person name="van Veen A."/>
            <person name="de Boer W."/>
            <person name="van Veen J.A."/>
            <person name="Garbeva P."/>
        </authorList>
    </citation>
    <scope>NUCLEOTIDE SEQUENCE [LARGE SCALE GENOMIC DNA]</scope>
    <source>
        <strain evidence="3 4">Ter6</strain>
    </source>
</reference>
<dbReference type="Proteomes" id="UP000072421">
    <property type="component" value="Chromosome"/>
</dbReference>
<dbReference type="RefSeq" id="WP_167351365.1">
    <property type="nucleotide sequence ID" value="NZ_CP013232.1"/>
</dbReference>
<feature type="transmembrane region" description="Helical" evidence="2">
    <location>
        <begin position="34"/>
        <end position="56"/>
    </location>
</feature>
<keyword evidence="2" id="KW-0472">Membrane</keyword>
<evidence type="ECO:0000313" key="4">
    <source>
        <dbReference type="Proteomes" id="UP000072421"/>
    </source>
</evidence>
<protein>
    <submittedName>
        <fullName evidence="3">Uncharacterized protein</fullName>
    </submittedName>
</protein>
<dbReference type="AlphaFoldDB" id="A0A127P9F2"/>
<keyword evidence="2" id="KW-0812">Transmembrane</keyword>
<sequence length="57" mass="6374">MNDPLEQQPDVQNPMNHPEEQPSGSDGSPKFGRLLIVLVLAVILIGFITFASEWFYS</sequence>
<keyword evidence="2" id="KW-1133">Transmembrane helix</keyword>
<organism evidence="3">
    <name type="scientific">Collimonas fungivorans</name>
    <dbReference type="NCBI Taxonomy" id="158899"/>
    <lineage>
        <taxon>Bacteria</taxon>
        <taxon>Pseudomonadati</taxon>
        <taxon>Pseudomonadota</taxon>
        <taxon>Betaproteobacteria</taxon>
        <taxon>Burkholderiales</taxon>
        <taxon>Oxalobacteraceae</taxon>
        <taxon>Collimonas</taxon>
    </lineage>
</organism>
<dbReference type="EMBL" id="CP013232">
    <property type="protein sequence ID" value="AMO94061.1"/>
    <property type="molecule type" value="Genomic_DNA"/>
</dbReference>
<proteinExistence type="predicted"/>
<evidence type="ECO:0000256" key="2">
    <source>
        <dbReference type="SAM" id="Phobius"/>
    </source>
</evidence>